<accession>A0ACC0YNP4</accession>
<organism evidence="1 2">
    <name type="scientific">Pistacia integerrima</name>
    <dbReference type="NCBI Taxonomy" id="434235"/>
    <lineage>
        <taxon>Eukaryota</taxon>
        <taxon>Viridiplantae</taxon>
        <taxon>Streptophyta</taxon>
        <taxon>Embryophyta</taxon>
        <taxon>Tracheophyta</taxon>
        <taxon>Spermatophyta</taxon>
        <taxon>Magnoliopsida</taxon>
        <taxon>eudicotyledons</taxon>
        <taxon>Gunneridae</taxon>
        <taxon>Pentapetalae</taxon>
        <taxon>rosids</taxon>
        <taxon>malvids</taxon>
        <taxon>Sapindales</taxon>
        <taxon>Anacardiaceae</taxon>
        <taxon>Pistacia</taxon>
    </lineage>
</organism>
<comment type="caution">
    <text evidence="1">The sequence shown here is derived from an EMBL/GenBank/DDBJ whole genome shotgun (WGS) entry which is preliminary data.</text>
</comment>
<protein>
    <submittedName>
        <fullName evidence="1">Uncharacterized protein</fullName>
    </submittedName>
</protein>
<proteinExistence type="predicted"/>
<dbReference type="Proteomes" id="UP001163603">
    <property type="component" value="Chromosome 5"/>
</dbReference>
<evidence type="ECO:0000313" key="2">
    <source>
        <dbReference type="Proteomes" id="UP001163603"/>
    </source>
</evidence>
<keyword evidence="2" id="KW-1185">Reference proteome</keyword>
<sequence length="88" mass="9601">MRNFPPANGARVVYLGCFLRYSDTPFFADNQTTDITPFLKPGGSSKKKAIIGGTVAGGISLLTYGIVCVVHFIKKKEDNSKRGYPRSD</sequence>
<evidence type="ECO:0000313" key="1">
    <source>
        <dbReference type="EMBL" id="KAJ0040088.1"/>
    </source>
</evidence>
<name>A0ACC0YNP4_9ROSI</name>
<gene>
    <name evidence="1" type="ORF">Pint_28602</name>
</gene>
<dbReference type="EMBL" id="CM047740">
    <property type="protein sequence ID" value="KAJ0040088.1"/>
    <property type="molecule type" value="Genomic_DNA"/>
</dbReference>
<reference evidence="2" key="1">
    <citation type="journal article" date="2023" name="G3 (Bethesda)">
        <title>Genome assembly and association tests identify interacting loci associated with vigor, precocity, and sex in interspecific pistachio rootstocks.</title>
        <authorList>
            <person name="Palmer W."/>
            <person name="Jacygrad E."/>
            <person name="Sagayaradj S."/>
            <person name="Cavanaugh K."/>
            <person name="Han R."/>
            <person name="Bertier L."/>
            <person name="Beede B."/>
            <person name="Kafkas S."/>
            <person name="Golino D."/>
            <person name="Preece J."/>
            <person name="Michelmore R."/>
        </authorList>
    </citation>
    <scope>NUCLEOTIDE SEQUENCE [LARGE SCALE GENOMIC DNA]</scope>
</reference>